<comment type="caution">
    <text evidence="1">The sequence shown here is derived from an EMBL/GenBank/DDBJ whole genome shotgun (WGS) entry which is preliminary data.</text>
</comment>
<dbReference type="EMBL" id="VLPL01000004">
    <property type="protein sequence ID" value="TSJ44803.1"/>
    <property type="molecule type" value="Genomic_DNA"/>
</dbReference>
<protein>
    <submittedName>
        <fullName evidence="1">Uncharacterized protein</fullName>
    </submittedName>
</protein>
<dbReference type="OrthoDB" id="9553561at2"/>
<dbReference type="AlphaFoldDB" id="A0A556MY95"/>
<evidence type="ECO:0000313" key="1">
    <source>
        <dbReference type="EMBL" id="TSJ44803.1"/>
    </source>
</evidence>
<name>A0A556MY95_9FLAO</name>
<organism evidence="1 2">
    <name type="scientific">Fluviicola chungangensis</name>
    <dbReference type="NCBI Taxonomy" id="2597671"/>
    <lineage>
        <taxon>Bacteria</taxon>
        <taxon>Pseudomonadati</taxon>
        <taxon>Bacteroidota</taxon>
        <taxon>Flavobacteriia</taxon>
        <taxon>Flavobacteriales</taxon>
        <taxon>Crocinitomicaceae</taxon>
        <taxon>Fluviicola</taxon>
    </lineage>
</organism>
<accession>A0A556MY95</accession>
<sequence>MTEEEILTVLRIESPDEVEEALELELFGIRKSVLGKPLLRLTLKSKWSRLDLLNKIAIDQQLFSVPEATGFRYELEQTDEVLPLWESYMKAKSRWKMAFTQAQSPATLMVLLEEGLKMERAFAEQFIPSDWIEEEPVFGVEPDPMLVQNGLKQAAQKAWLTFADLEKNKSELEKDFLLALKRLSLLPKYL</sequence>
<keyword evidence="2" id="KW-1185">Reference proteome</keyword>
<proteinExistence type="predicted"/>
<gene>
    <name evidence="1" type="ORF">FO442_09390</name>
</gene>
<evidence type="ECO:0000313" key="2">
    <source>
        <dbReference type="Proteomes" id="UP000316008"/>
    </source>
</evidence>
<dbReference type="RefSeq" id="WP_144332917.1">
    <property type="nucleotide sequence ID" value="NZ_VLPL01000004.1"/>
</dbReference>
<dbReference type="Proteomes" id="UP000316008">
    <property type="component" value="Unassembled WGS sequence"/>
</dbReference>
<reference evidence="1 2" key="1">
    <citation type="submission" date="2019-07" db="EMBL/GenBank/DDBJ databases">
        <authorList>
            <person name="Huq M.A."/>
        </authorList>
    </citation>
    <scope>NUCLEOTIDE SEQUENCE [LARGE SCALE GENOMIC DNA]</scope>
    <source>
        <strain evidence="1 2">MAH-3</strain>
    </source>
</reference>